<dbReference type="HAMAP" id="MF_00974">
    <property type="entry name" value="DNA_primase_DnaG"/>
    <property type="match status" value="1"/>
</dbReference>
<dbReference type="InterPro" id="IPR006171">
    <property type="entry name" value="TOPRIM_dom"/>
</dbReference>
<evidence type="ECO:0000313" key="17">
    <source>
        <dbReference type="EMBL" id="ACU94503.1"/>
    </source>
</evidence>
<evidence type="ECO:0000259" key="16">
    <source>
        <dbReference type="PROSITE" id="PS50880"/>
    </source>
</evidence>
<dbReference type="Pfam" id="PF08275">
    <property type="entry name" value="DNAG_N"/>
    <property type="match status" value="1"/>
</dbReference>
<dbReference type="InterPro" id="IPR019475">
    <property type="entry name" value="DNA_primase_DnaB-bd"/>
</dbReference>
<dbReference type="PIRSF" id="PIRSF002811">
    <property type="entry name" value="DnaG"/>
    <property type="match status" value="1"/>
</dbReference>
<evidence type="ECO:0000256" key="2">
    <source>
        <dbReference type="ARBA" id="ARBA00022515"/>
    </source>
</evidence>
<proteinExistence type="inferred from homology"/>
<dbReference type="KEGG" id="ccu:Ccur_07990"/>
<evidence type="ECO:0000256" key="9">
    <source>
        <dbReference type="ARBA" id="ARBA00022842"/>
    </source>
</evidence>
<dbReference type="InterPro" id="IPR006295">
    <property type="entry name" value="DNA_primase_DnaG"/>
</dbReference>
<feature type="zinc finger region" description="CHC2-type" evidence="12 14">
    <location>
        <begin position="42"/>
        <end position="66"/>
    </location>
</feature>
<feature type="domain" description="Toprim" evidence="16">
    <location>
        <begin position="261"/>
        <end position="349"/>
    </location>
</feature>
<comment type="function">
    <text evidence="12 13">RNA polymerase that catalyzes the synthesis of short RNA molecules used as primers for DNA polymerase during DNA replication.</text>
</comment>
<dbReference type="InterPro" id="IPR050219">
    <property type="entry name" value="DnaG_primase"/>
</dbReference>
<dbReference type="GO" id="GO:0003677">
    <property type="term" value="F:DNA binding"/>
    <property type="evidence" value="ECO:0007669"/>
    <property type="project" value="UniProtKB-KW"/>
</dbReference>
<evidence type="ECO:0000256" key="13">
    <source>
        <dbReference type="PIRNR" id="PIRNR002811"/>
    </source>
</evidence>
<evidence type="ECO:0000256" key="15">
    <source>
        <dbReference type="SAM" id="MobiDB-lite"/>
    </source>
</evidence>
<keyword evidence="5 12" id="KW-0235">DNA replication</keyword>
<comment type="cofactor">
    <cofactor evidence="12 13 14">
        <name>Zn(2+)</name>
        <dbReference type="ChEBI" id="CHEBI:29105"/>
    </cofactor>
    <text evidence="12 13 14">Binds 1 zinc ion per monomer.</text>
</comment>
<evidence type="ECO:0000256" key="10">
    <source>
        <dbReference type="ARBA" id="ARBA00023125"/>
    </source>
</evidence>
<dbReference type="Pfam" id="PF01807">
    <property type="entry name" value="Zn_ribbon_DnaG"/>
    <property type="match status" value="1"/>
</dbReference>
<dbReference type="PANTHER" id="PTHR30313">
    <property type="entry name" value="DNA PRIMASE"/>
    <property type="match status" value="1"/>
</dbReference>
<dbReference type="SMART" id="SM00493">
    <property type="entry name" value="TOPRIM"/>
    <property type="match status" value="1"/>
</dbReference>
<dbReference type="InterPro" id="IPR030846">
    <property type="entry name" value="DnaG_bac"/>
</dbReference>
<evidence type="ECO:0000256" key="3">
    <source>
        <dbReference type="ARBA" id="ARBA00022679"/>
    </source>
</evidence>
<feature type="region of interest" description="Disordered" evidence="15">
    <location>
        <begin position="438"/>
        <end position="488"/>
    </location>
</feature>
<dbReference type="STRING" id="469378.Ccur_07990"/>
<keyword evidence="8 12" id="KW-0862">Zinc</keyword>
<evidence type="ECO:0000256" key="1">
    <source>
        <dbReference type="ARBA" id="ARBA00022478"/>
    </source>
</evidence>
<dbReference type="GO" id="GO:0008270">
    <property type="term" value="F:zinc ion binding"/>
    <property type="evidence" value="ECO:0007669"/>
    <property type="project" value="UniProtKB-UniRule"/>
</dbReference>
<evidence type="ECO:0000256" key="14">
    <source>
        <dbReference type="PIRSR" id="PIRSR002811-1"/>
    </source>
</evidence>
<reference evidence="17 18" key="1">
    <citation type="journal article" date="2009" name="Stand. Genomic Sci.">
        <title>Complete genome sequence of Cryptobacterium curtum type strain (12-3).</title>
        <authorList>
            <person name="Mavrommatis K."/>
            <person name="Pukall R."/>
            <person name="Rohde C."/>
            <person name="Chen F."/>
            <person name="Sims D."/>
            <person name="Brettin T."/>
            <person name="Kuske C."/>
            <person name="Detter J.C."/>
            <person name="Han C."/>
            <person name="Lapidus A."/>
            <person name="Copeland A."/>
            <person name="Glavina Del Rio T."/>
            <person name="Nolan M."/>
            <person name="Lucas S."/>
            <person name="Tice H."/>
            <person name="Cheng J.F."/>
            <person name="Bruce D."/>
            <person name="Goodwin L."/>
            <person name="Pitluck S."/>
            <person name="Ovchinnikova G."/>
            <person name="Pati A."/>
            <person name="Ivanova N."/>
            <person name="Chen A."/>
            <person name="Palaniappan K."/>
            <person name="Chain P."/>
            <person name="D'haeseleer P."/>
            <person name="Goker M."/>
            <person name="Bristow J."/>
            <person name="Eisen J.A."/>
            <person name="Markowitz V."/>
            <person name="Hugenholtz P."/>
            <person name="Rohde M."/>
            <person name="Klenk H.P."/>
            <person name="Kyrpides N.C."/>
        </authorList>
    </citation>
    <scope>NUCLEOTIDE SEQUENCE [LARGE SCALE GENOMIC DNA]</scope>
    <source>
        <strain evidence="18">ATCC 700683 / DSM 15641 / 12-3</strain>
    </source>
</reference>
<name>C7MNL3_CRYCD</name>
<dbReference type="RefSeq" id="WP_012803191.1">
    <property type="nucleotide sequence ID" value="NC_013170.1"/>
</dbReference>
<evidence type="ECO:0000256" key="6">
    <source>
        <dbReference type="ARBA" id="ARBA00022723"/>
    </source>
</evidence>
<comment type="subunit">
    <text evidence="12">Monomer. Interacts with DnaB.</text>
</comment>
<protein>
    <recommendedName>
        <fullName evidence="12 13">DNA primase</fullName>
        <ecNumber evidence="12">2.7.7.101</ecNumber>
    </recommendedName>
</protein>
<dbReference type="eggNOG" id="COG0358">
    <property type="taxonomic scope" value="Bacteria"/>
</dbReference>
<dbReference type="EC" id="2.7.7.101" evidence="12"/>
<dbReference type="Pfam" id="PF13662">
    <property type="entry name" value="Toprim_4"/>
    <property type="match status" value="1"/>
</dbReference>
<dbReference type="Gene3D" id="3.90.580.10">
    <property type="entry name" value="Zinc finger, CHC2-type domain"/>
    <property type="match status" value="1"/>
</dbReference>
<keyword evidence="11 12" id="KW-0804">Transcription</keyword>
<dbReference type="HOGENOM" id="CLU_013501_3_1_11"/>
<accession>C7MNL3</accession>
<dbReference type="GO" id="GO:0005737">
    <property type="term" value="C:cytoplasm"/>
    <property type="evidence" value="ECO:0007669"/>
    <property type="project" value="TreeGrafter"/>
</dbReference>
<dbReference type="GO" id="GO:0003899">
    <property type="term" value="F:DNA-directed RNA polymerase activity"/>
    <property type="evidence" value="ECO:0007669"/>
    <property type="project" value="UniProtKB-UniRule"/>
</dbReference>
<keyword evidence="18" id="KW-1185">Reference proteome</keyword>
<dbReference type="SUPFAM" id="SSF57783">
    <property type="entry name" value="Zinc beta-ribbon"/>
    <property type="match status" value="1"/>
</dbReference>
<dbReference type="OrthoDB" id="9803773at2"/>
<feature type="compositionally biased region" description="Polar residues" evidence="15">
    <location>
        <begin position="467"/>
        <end position="478"/>
    </location>
</feature>
<dbReference type="PROSITE" id="PS50880">
    <property type="entry name" value="TOPRIM"/>
    <property type="match status" value="1"/>
</dbReference>
<evidence type="ECO:0000256" key="8">
    <source>
        <dbReference type="ARBA" id="ARBA00022833"/>
    </source>
</evidence>
<evidence type="ECO:0000313" key="18">
    <source>
        <dbReference type="Proteomes" id="UP000000954"/>
    </source>
</evidence>
<dbReference type="PANTHER" id="PTHR30313:SF2">
    <property type="entry name" value="DNA PRIMASE"/>
    <property type="match status" value="1"/>
</dbReference>
<keyword evidence="9" id="KW-0460">Magnesium</keyword>
<keyword evidence="2 12" id="KW-0639">Primosome</keyword>
<evidence type="ECO:0000256" key="11">
    <source>
        <dbReference type="ARBA" id="ARBA00023163"/>
    </source>
</evidence>
<keyword evidence="3 12" id="KW-0808">Transferase</keyword>
<dbReference type="InterPro" id="IPR034151">
    <property type="entry name" value="TOPRIM_DnaG_bac"/>
</dbReference>
<dbReference type="NCBIfam" id="TIGR01391">
    <property type="entry name" value="dnaG"/>
    <property type="match status" value="1"/>
</dbReference>
<dbReference type="EMBL" id="CP001682">
    <property type="protein sequence ID" value="ACU94503.1"/>
    <property type="molecule type" value="Genomic_DNA"/>
</dbReference>
<comment type="similarity">
    <text evidence="12 13">Belongs to the DnaG primase family.</text>
</comment>
<evidence type="ECO:0000256" key="4">
    <source>
        <dbReference type="ARBA" id="ARBA00022695"/>
    </source>
</evidence>
<keyword evidence="6 12" id="KW-0479">Metal-binding</keyword>
<evidence type="ECO:0000256" key="12">
    <source>
        <dbReference type="HAMAP-Rule" id="MF_00974"/>
    </source>
</evidence>
<keyword evidence="4 12" id="KW-0548">Nucleotidyltransferase</keyword>
<keyword evidence="7 12" id="KW-0863">Zinc-finger</keyword>
<dbReference type="Gene3D" id="3.90.980.10">
    <property type="entry name" value="DNA primase, catalytic core, N-terminal domain"/>
    <property type="match status" value="1"/>
</dbReference>
<dbReference type="GO" id="GO:0006269">
    <property type="term" value="P:DNA replication, synthesis of primer"/>
    <property type="evidence" value="ECO:0007669"/>
    <property type="project" value="UniProtKB-UniRule"/>
</dbReference>
<dbReference type="CDD" id="cd03364">
    <property type="entry name" value="TOPRIM_DnaG_primases"/>
    <property type="match status" value="1"/>
</dbReference>
<dbReference type="InterPro" id="IPR002694">
    <property type="entry name" value="Znf_CHC2"/>
</dbReference>
<evidence type="ECO:0000256" key="7">
    <source>
        <dbReference type="ARBA" id="ARBA00022771"/>
    </source>
</evidence>
<dbReference type="Pfam" id="PF10410">
    <property type="entry name" value="DnaB_bind"/>
    <property type="match status" value="1"/>
</dbReference>
<dbReference type="Proteomes" id="UP000000954">
    <property type="component" value="Chromosome"/>
</dbReference>
<dbReference type="InterPro" id="IPR013264">
    <property type="entry name" value="DNAG_N"/>
</dbReference>
<dbReference type="SMART" id="SM00400">
    <property type="entry name" value="ZnF_CHCC"/>
    <property type="match status" value="1"/>
</dbReference>
<dbReference type="GO" id="GO:1990077">
    <property type="term" value="C:primosome complex"/>
    <property type="evidence" value="ECO:0007669"/>
    <property type="project" value="UniProtKB-KW"/>
</dbReference>
<dbReference type="GO" id="GO:0000428">
    <property type="term" value="C:DNA-directed RNA polymerase complex"/>
    <property type="evidence" value="ECO:0007669"/>
    <property type="project" value="UniProtKB-KW"/>
</dbReference>
<keyword evidence="1 12" id="KW-0240">DNA-directed RNA polymerase</keyword>
<sequence>MARVAGISDEDIQKVRAATDLVSLFSERVPLRQRGRDFWCCCPFHDEKSPSCKIDPATQQFYCFGCHEHGDVFSFVMKTEDIDFPDAVRRLADRAHIELHESGGRGGVSRSYKERLRGVCQETRDFYHQQLMRLKSPEADAARSYLASRGLGGQVPAHWHLGFAPGHGVLMRHLRSRGYTVKEMVDANVVVSRDNATPRDRFFNRIMFPIHDEQGECIAFGGRVVGSGEPKYLNSQDTPLFHKSNILFGLDAAKAAMTASGQAIVVEGYTDVIALSEAGVKNVVATLGTALTTQHIRSLSRHAGQRVIYLFDGDEAGQRATDRALGFIDESMTPEAGKVRIDLLACTLPDGLDPADFVDKYGADELRAELKQAKPLIAFGIDRHLAQFDLSTPEGRTAAFADALALLAPIKDSLLAQDYAVQIAGRLHFREDDALERLSRLQPPRRAQVASSSSSSRNADHQDRQVALSSQPQTTSSVKPAALPQSERTRRRFEAALIRVCAHHPHLTLTHADALAQTNWHEALHAQAADALLDCVAKNPTASPAEAAAAITQRAPDATVLLVSRSPDPSDIAAFAAYLVEELSLGDLSDTIDAYRSQLARPDGLDSQERELLFQTVAGMQRDLAVRRQAQRDRSTFTFGET</sequence>
<comment type="catalytic activity">
    <reaction evidence="12">
        <text>ssDNA + n NTP = ssDNA/pppN(pN)n-1 hybrid + (n-1) diphosphate.</text>
        <dbReference type="EC" id="2.7.7.101"/>
    </reaction>
</comment>
<dbReference type="InterPro" id="IPR037068">
    <property type="entry name" value="DNA_primase_core_N_sf"/>
</dbReference>
<keyword evidence="10 12" id="KW-0238">DNA-binding</keyword>
<gene>
    <name evidence="12" type="primary">dnaG</name>
    <name evidence="17" type="ordered locus">Ccur_07990</name>
</gene>
<organism evidence="17 18">
    <name type="scientific">Cryptobacterium curtum (strain ATCC 700683 / DSM 15641 / CCUG 43107 / 12-3)</name>
    <dbReference type="NCBI Taxonomy" id="469378"/>
    <lineage>
        <taxon>Bacteria</taxon>
        <taxon>Bacillati</taxon>
        <taxon>Actinomycetota</taxon>
        <taxon>Coriobacteriia</taxon>
        <taxon>Eggerthellales</taxon>
        <taxon>Eggerthellaceae</taxon>
        <taxon>Cryptobacterium</taxon>
    </lineage>
</organism>
<dbReference type="AlphaFoldDB" id="C7MNL3"/>
<dbReference type="SUPFAM" id="SSF56731">
    <property type="entry name" value="DNA primase core"/>
    <property type="match status" value="1"/>
</dbReference>
<dbReference type="InterPro" id="IPR036977">
    <property type="entry name" value="DNA_primase_Znf_CHC2"/>
</dbReference>
<comment type="domain">
    <text evidence="12">Contains an N-terminal zinc-binding domain, a central core domain that contains the primase activity, and a C-terminal DnaB-binding domain.</text>
</comment>
<dbReference type="Gene3D" id="3.40.1360.10">
    <property type="match status" value="1"/>
</dbReference>
<evidence type="ECO:0000256" key="5">
    <source>
        <dbReference type="ARBA" id="ARBA00022705"/>
    </source>
</evidence>
<dbReference type="FunFam" id="3.90.580.10:FF:000001">
    <property type="entry name" value="DNA primase"/>
    <property type="match status" value="1"/>
</dbReference>